<evidence type="ECO:0000313" key="7">
    <source>
        <dbReference type="Proteomes" id="UP000002704"/>
    </source>
</evidence>
<evidence type="ECO:0000256" key="1">
    <source>
        <dbReference type="ARBA" id="ARBA00009437"/>
    </source>
</evidence>
<comment type="similarity">
    <text evidence="1">Belongs to the LysR transcriptional regulatory family.</text>
</comment>
<sequence>MVSFAKCVINSGSMRPMNTNRDQFPLPEDLKVFLTVIRKNSFASAADELGFSPAYVSKRISVLETTLASKLLHRTTRRIALTDDGERVRIWAEKLLGDFDQFLGEISQARHQPAGSLHICSSFGFGRNHVAPAISQLSRACPKLDIRLDVFDRVVDLVGEGFDLEILVGDDLPGQHLARKLVSNRRVLCATPEYLERRGTPQSLEDLKDHDCLVLKERNNAFGIWTLSKDGQEETVRVNGPLSSNSGEIVLEWALSGGGILLRSMWDVKPMLEQGRLVQVLDGYTQSANVWAVYPTRLSESAKLRVCVEFLEEYFRDLSVE</sequence>
<dbReference type="GO" id="GO:0003700">
    <property type="term" value="F:DNA-binding transcription factor activity"/>
    <property type="evidence" value="ECO:0007669"/>
    <property type="project" value="InterPro"/>
</dbReference>
<dbReference type="AlphaFoldDB" id="Q3KDQ5"/>
<reference evidence="6 7" key="1">
    <citation type="journal article" date="2009" name="Genome Biol.">
        <title>Genomic and genetic analyses of diversity and plant interactions of Pseudomonas fluorescens.</title>
        <authorList>
            <person name="Silby M.W."/>
            <person name="Cerdeno-Tarraga A.M."/>
            <person name="Vernikos G.S."/>
            <person name="Giddens S.R."/>
            <person name="Jackson R.W."/>
            <person name="Preston G.M."/>
            <person name="Zhang X.X."/>
            <person name="Moon C.D."/>
            <person name="Gehrig S.M."/>
            <person name="Godfrey S.A."/>
            <person name="Knight C.G."/>
            <person name="Malone J.G."/>
            <person name="Robinson Z."/>
            <person name="Spiers A.J."/>
            <person name="Harris S."/>
            <person name="Challis G.L."/>
            <person name="Yaxley A.M."/>
            <person name="Harris D."/>
            <person name="Seeger K."/>
            <person name="Murphy L."/>
            <person name="Rutter S."/>
            <person name="Squares R."/>
            <person name="Quail M.A."/>
            <person name="Saunders E."/>
            <person name="Mavromatis K."/>
            <person name="Brettin T.S."/>
            <person name="Bentley S.D."/>
            <person name="Hothersall J."/>
            <person name="Stephens E."/>
            <person name="Thomas C.M."/>
            <person name="Parkhill J."/>
            <person name="Levy S.B."/>
            <person name="Rainey P.B."/>
            <person name="Thomson N.R."/>
        </authorList>
    </citation>
    <scope>NUCLEOTIDE SEQUENCE [LARGE SCALE GENOMIC DNA]</scope>
    <source>
        <strain evidence="6 7">Pf0-1</strain>
    </source>
</reference>
<dbReference type="PANTHER" id="PTHR30537">
    <property type="entry name" value="HTH-TYPE TRANSCRIPTIONAL REGULATOR"/>
    <property type="match status" value="1"/>
</dbReference>
<dbReference type="EMBL" id="CP000094">
    <property type="protein sequence ID" value="ABA74101.1"/>
    <property type="molecule type" value="Genomic_DNA"/>
</dbReference>
<evidence type="ECO:0000313" key="6">
    <source>
        <dbReference type="EMBL" id="ABA74101.1"/>
    </source>
</evidence>
<dbReference type="InterPro" id="IPR036390">
    <property type="entry name" value="WH_DNA-bd_sf"/>
</dbReference>
<dbReference type="CDD" id="cd08479">
    <property type="entry name" value="PBP2_CrgA_like_9"/>
    <property type="match status" value="1"/>
</dbReference>
<dbReference type="Gene3D" id="3.40.190.290">
    <property type="match status" value="1"/>
</dbReference>
<dbReference type="InterPro" id="IPR000847">
    <property type="entry name" value="LysR_HTH_N"/>
</dbReference>
<dbReference type="Gene3D" id="1.10.10.10">
    <property type="entry name" value="Winged helix-like DNA-binding domain superfamily/Winged helix DNA-binding domain"/>
    <property type="match status" value="1"/>
</dbReference>
<keyword evidence="2" id="KW-0805">Transcription regulation</keyword>
<dbReference type="SUPFAM" id="SSF46785">
    <property type="entry name" value="Winged helix' DNA-binding domain"/>
    <property type="match status" value="1"/>
</dbReference>
<dbReference type="Pfam" id="PF03466">
    <property type="entry name" value="LysR_substrate"/>
    <property type="match status" value="1"/>
</dbReference>
<gene>
    <name evidence="6" type="ordered locus">Pfl01_2358</name>
</gene>
<dbReference type="HOGENOM" id="CLU_039613_16_4_6"/>
<dbReference type="FunFam" id="1.10.10.10:FF:000001">
    <property type="entry name" value="LysR family transcriptional regulator"/>
    <property type="match status" value="1"/>
</dbReference>
<dbReference type="GO" id="GO:0006351">
    <property type="term" value="P:DNA-templated transcription"/>
    <property type="evidence" value="ECO:0007669"/>
    <property type="project" value="TreeGrafter"/>
</dbReference>
<dbReference type="InterPro" id="IPR058163">
    <property type="entry name" value="LysR-type_TF_proteobact-type"/>
</dbReference>
<feature type="domain" description="HTH lysR-type" evidence="5">
    <location>
        <begin position="25"/>
        <end position="82"/>
    </location>
</feature>
<dbReference type="PANTHER" id="PTHR30537:SF5">
    <property type="entry name" value="HTH-TYPE TRANSCRIPTIONAL ACTIVATOR TTDR-RELATED"/>
    <property type="match status" value="1"/>
</dbReference>
<keyword evidence="4" id="KW-0804">Transcription</keyword>
<keyword evidence="3" id="KW-0238">DNA-binding</keyword>
<dbReference type="SUPFAM" id="SSF53850">
    <property type="entry name" value="Periplasmic binding protein-like II"/>
    <property type="match status" value="1"/>
</dbReference>
<dbReference type="GO" id="GO:0043565">
    <property type="term" value="F:sequence-specific DNA binding"/>
    <property type="evidence" value="ECO:0007669"/>
    <property type="project" value="TreeGrafter"/>
</dbReference>
<dbReference type="Proteomes" id="UP000002704">
    <property type="component" value="Chromosome"/>
</dbReference>
<proteinExistence type="inferred from homology"/>
<accession>Q3KDQ5</accession>
<evidence type="ECO:0000259" key="5">
    <source>
        <dbReference type="PROSITE" id="PS50931"/>
    </source>
</evidence>
<dbReference type="InterPro" id="IPR005119">
    <property type="entry name" value="LysR_subst-bd"/>
</dbReference>
<dbReference type="Pfam" id="PF00126">
    <property type="entry name" value="HTH_1"/>
    <property type="match status" value="1"/>
</dbReference>
<organism evidence="6 7">
    <name type="scientific">Pseudomonas fluorescens (strain Pf0-1)</name>
    <dbReference type="NCBI Taxonomy" id="205922"/>
    <lineage>
        <taxon>Bacteria</taxon>
        <taxon>Pseudomonadati</taxon>
        <taxon>Pseudomonadota</taxon>
        <taxon>Gammaproteobacteria</taxon>
        <taxon>Pseudomonadales</taxon>
        <taxon>Pseudomonadaceae</taxon>
        <taxon>Pseudomonas</taxon>
    </lineage>
</organism>
<name>Q3KDQ5_PSEPF</name>
<protein>
    <submittedName>
        <fullName evidence="6">Putative LysR-family regulatory protein</fullName>
    </submittedName>
</protein>
<dbReference type="InterPro" id="IPR036388">
    <property type="entry name" value="WH-like_DNA-bd_sf"/>
</dbReference>
<dbReference type="KEGG" id="pfo:Pfl01_2358"/>
<dbReference type="FunFam" id="3.40.190.290:FF:000001">
    <property type="entry name" value="Transcriptional regulator, LysR family"/>
    <property type="match status" value="1"/>
</dbReference>
<evidence type="ECO:0000256" key="4">
    <source>
        <dbReference type="ARBA" id="ARBA00023163"/>
    </source>
</evidence>
<dbReference type="eggNOG" id="COG0583">
    <property type="taxonomic scope" value="Bacteria"/>
</dbReference>
<evidence type="ECO:0000256" key="2">
    <source>
        <dbReference type="ARBA" id="ARBA00023015"/>
    </source>
</evidence>
<evidence type="ECO:0000256" key="3">
    <source>
        <dbReference type="ARBA" id="ARBA00023125"/>
    </source>
</evidence>
<dbReference type="PROSITE" id="PS50931">
    <property type="entry name" value="HTH_LYSR"/>
    <property type="match status" value="1"/>
</dbReference>